<organism evidence="2 5">
    <name type="scientific">Pseudoduganella plicata</name>
    <dbReference type="NCBI Taxonomy" id="321984"/>
    <lineage>
        <taxon>Bacteria</taxon>
        <taxon>Pseudomonadati</taxon>
        <taxon>Pseudomonadota</taxon>
        <taxon>Betaproteobacteria</taxon>
        <taxon>Burkholderiales</taxon>
        <taxon>Oxalobacteraceae</taxon>
        <taxon>Telluria group</taxon>
        <taxon>Pseudoduganella</taxon>
    </lineage>
</organism>
<accession>A0A4P7BHV9</accession>
<dbReference type="Proteomes" id="UP000294359">
    <property type="component" value="Chromosome"/>
</dbReference>
<dbReference type="Pfam" id="PF08929">
    <property type="entry name" value="PoNi_C"/>
    <property type="match status" value="1"/>
</dbReference>
<reference evidence="2" key="1">
    <citation type="journal article" date="2014" name="Int. J. Syst. Evol. Microbiol.">
        <title>Complete genome sequence of Corynebacterium casei LMG S-19264T (=DSM 44701T), isolated from a smear-ripened cheese.</title>
        <authorList>
            <consortium name="US DOE Joint Genome Institute (JGI-PGF)"/>
            <person name="Walter F."/>
            <person name="Albersmeier A."/>
            <person name="Kalinowski J."/>
            <person name="Ruckert C."/>
        </authorList>
    </citation>
    <scope>NUCLEOTIDE SEQUENCE</scope>
    <source>
        <strain evidence="2">KCTC 12344</strain>
    </source>
</reference>
<reference evidence="3 4" key="2">
    <citation type="submission" date="2019-03" db="EMBL/GenBank/DDBJ databases">
        <title>Draft Genome Sequences of Six Type Strains of the Genus Massilia.</title>
        <authorList>
            <person name="Miess H."/>
            <person name="Frediansyhah A."/>
            <person name="Gross H."/>
        </authorList>
    </citation>
    <scope>NUCLEOTIDE SEQUENCE [LARGE SCALE GENOMIC DNA]</scope>
    <source>
        <strain evidence="3 4">DSM 17505</strain>
    </source>
</reference>
<name>A0A4P7BHV9_9BURK</name>
<dbReference type="InterPro" id="IPR028983">
    <property type="entry name" value="PA2201-like_C"/>
</dbReference>
<dbReference type="AlphaFoldDB" id="A0A4P7BHV9"/>
<dbReference type="OrthoDB" id="8576337at2"/>
<feature type="domain" description="PoNi C-terminal" evidence="1">
    <location>
        <begin position="159"/>
        <end position="268"/>
    </location>
</feature>
<evidence type="ECO:0000313" key="3">
    <source>
        <dbReference type="EMBL" id="QBQ37697.1"/>
    </source>
</evidence>
<proteinExistence type="predicted"/>
<evidence type="ECO:0000313" key="5">
    <source>
        <dbReference type="Proteomes" id="UP000619512"/>
    </source>
</evidence>
<dbReference type="SUPFAM" id="SSF140731">
    <property type="entry name" value="PA2201 C-terminal domain-like"/>
    <property type="match status" value="1"/>
</dbReference>
<protein>
    <submittedName>
        <fullName evidence="3">DUF1911 domain-containing protein</fullName>
    </submittedName>
</protein>
<keyword evidence="4" id="KW-1185">Reference proteome</keyword>
<dbReference type="EMBL" id="BMWW01000004">
    <property type="protein sequence ID" value="GGY92390.1"/>
    <property type="molecule type" value="Genomic_DNA"/>
</dbReference>
<dbReference type="EMBL" id="CP038026">
    <property type="protein sequence ID" value="QBQ37697.1"/>
    <property type="molecule type" value="Genomic_DNA"/>
</dbReference>
<sequence>MIMSPEEFKAHRRQKFLSYEMYCATKRNQHELIATSRRNLSRCQLGTEDHTGELRMIFAEKLWLWLLEYTAGAPIEEISRAFVDVVADFVNWNESFQAFAISLSAEFPEDGPYEYAAAPDFENLADYQATLQLLSIAILLRDRMSVNCIISILRSHVGTDALFDELIEICGTRDSTVNECILGEPYDTLVSALWQEDDIHIAKYVSSYLTAWYPAMSAHPRWYNGHLRLSDNGYAPYYGYWAFEAAAVMFLLDVDDDGIDNIVYPDDLVSYAKISRIREREIGGKQSREVNRVLAGDMCPREGFWETPAKVGSRKQFKFGEIMPAYGGDYGVVIWQWSLSQDDITEIP</sequence>
<dbReference type="Proteomes" id="UP000619512">
    <property type="component" value="Unassembled WGS sequence"/>
</dbReference>
<dbReference type="Gene3D" id="1.10.3920.10">
    <property type="entry name" value="PA2201 C-terminal domain-like"/>
    <property type="match status" value="1"/>
</dbReference>
<evidence type="ECO:0000313" key="2">
    <source>
        <dbReference type="EMBL" id="GGY92390.1"/>
    </source>
</evidence>
<evidence type="ECO:0000313" key="4">
    <source>
        <dbReference type="Proteomes" id="UP000294359"/>
    </source>
</evidence>
<evidence type="ECO:0000259" key="1">
    <source>
        <dbReference type="Pfam" id="PF08929"/>
    </source>
</evidence>
<dbReference type="InterPro" id="IPR015025">
    <property type="entry name" value="PoNi_C"/>
</dbReference>
<gene>
    <name evidence="3" type="ORF">E1742_17090</name>
    <name evidence="2" type="ORF">GCM10007388_27170</name>
</gene>
<reference evidence="2" key="3">
    <citation type="submission" date="2022-12" db="EMBL/GenBank/DDBJ databases">
        <authorList>
            <person name="Sun Q."/>
            <person name="Kim S."/>
        </authorList>
    </citation>
    <scope>NUCLEOTIDE SEQUENCE</scope>
    <source>
        <strain evidence="2">KCTC 12344</strain>
    </source>
</reference>